<dbReference type="EMBL" id="OBDY01000022">
    <property type="protein sequence ID" value="SNY61494.1"/>
    <property type="molecule type" value="Genomic_DNA"/>
</dbReference>
<accession>A0A285JMI5</accession>
<protein>
    <submittedName>
        <fullName evidence="2">Uncharacterized protein</fullName>
    </submittedName>
</protein>
<dbReference type="AlphaFoldDB" id="A0A285JMI5"/>
<proteinExistence type="predicted"/>
<evidence type="ECO:0000313" key="2">
    <source>
        <dbReference type="EMBL" id="SNY61494.1"/>
    </source>
</evidence>
<name>A0A285JMI5_9ACTN</name>
<dbReference type="Proteomes" id="UP000219612">
    <property type="component" value="Unassembled WGS sequence"/>
</dbReference>
<evidence type="ECO:0000256" key="1">
    <source>
        <dbReference type="SAM" id="MobiDB-lite"/>
    </source>
</evidence>
<reference evidence="2 3" key="1">
    <citation type="submission" date="2017-09" db="EMBL/GenBank/DDBJ databases">
        <authorList>
            <person name="Ehlers B."/>
            <person name="Leendertz F.H."/>
        </authorList>
    </citation>
    <scope>NUCLEOTIDE SEQUENCE [LARGE SCALE GENOMIC DNA]</scope>
    <source>
        <strain evidence="2 3">CGMCC 4.6857</strain>
    </source>
</reference>
<sequence>MTAEYAADIVAWRYPAPYDCYNTTCVDPGFLVDSASGFSALVDEGGLIGFRSFGPAGRVPGGVYDSSALDTGGGPRPELTGRAHGSSRTQGHWLHQSHAVECVTRHLWGGGQGGAGGGRPVPVKCPSISPMRYCMRLRRFFTAAVSSLAVRTARLPRLVFIVDQTFSTGFSSGA</sequence>
<evidence type="ECO:0000313" key="3">
    <source>
        <dbReference type="Proteomes" id="UP000219612"/>
    </source>
</evidence>
<gene>
    <name evidence="2" type="ORF">SAMN05421748_122182</name>
</gene>
<organism evidence="2 3">
    <name type="scientific">Paractinoplanes atraurantiacus</name>
    <dbReference type="NCBI Taxonomy" id="1036182"/>
    <lineage>
        <taxon>Bacteria</taxon>
        <taxon>Bacillati</taxon>
        <taxon>Actinomycetota</taxon>
        <taxon>Actinomycetes</taxon>
        <taxon>Micromonosporales</taxon>
        <taxon>Micromonosporaceae</taxon>
        <taxon>Paractinoplanes</taxon>
    </lineage>
</organism>
<feature type="region of interest" description="Disordered" evidence="1">
    <location>
        <begin position="67"/>
        <end position="88"/>
    </location>
</feature>
<keyword evidence="3" id="KW-1185">Reference proteome</keyword>